<evidence type="ECO:0000313" key="1">
    <source>
        <dbReference type="EMBL" id="KAJ4482960.1"/>
    </source>
</evidence>
<reference evidence="1" key="1">
    <citation type="submission" date="2022-08" db="EMBL/GenBank/DDBJ databases">
        <authorList>
            <consortium name="DOE Joint Genome Institute"/>
            <person name="Min B."/>
            <person name="Riley R."/>
            <person name="Sierra-Patev S."/>
            <person name="Naranjo-Ortiz M."/>
            <person name="Looney B."/>
            <person name="Konkel Z."/>
            <person name="Slot J.C."/>
            <person name="Sakamoto Y."/>
            <person name="Steenwyk J.L."/>
            <person name="Rokas A."/>
            <person name="Carro J."/>
            <person name="Camarero S."/>
            <person name="Ferreira P."/>
            <person name="Molpeceres G."/>
            <person name="Ruiz-Duenas F.J."/>
            <person name="Serrano A."/>
            <person name="Henrissat B."/>
            <person name="Drula E."/>
            <person name="Hughes K.W."/>
            <person name="Mata J.L."/>
            <person name="Ishikawa N.K."/>
            <person name="Vargas-Isla R."/>
            <person name="Ushijima S."/>
            <person name="Smith C.A."/>
            <person name="Ahrendt S."/>
            <person name="Andreopoulos W."/>
            <person name="He G."/>
            <person name="Labutti K."/>
            <person name="Lipzen A."/>
            <person name="Ng V."/>
            <person name="Sandor L."/>
            <person name="Barry K."/>
            <person name="Martinez A.T."/>
            <person name="Xiao Y."/>
            <person name="Gibbons J.G."/>
            <person name="Terashima K."/>
            <person name="Hibbett D.S."/>
            <person name="Grigoriev I.V."/>
        </authorList>
    </citation>
    <scope>NUCLEOTIDE SEQUENCE</scope>
    <source>
        <strain evidence="1">Sp2 HRB7682 ss15</strain>
    </source>
</reference>
<evidence type="ECO:0000313" key="2">
    <source>
        <dbReference type="Proteomes" id="UP001150238"/>
    </source>
</evidence>
<protein>
    <submittedName>
        <fullName evidence="1">Uncharacterized protein</fullName>
    </submittedName>
</protein>
<reference evidence="1" key="2">
    <citation type="journal article" date="2023" name="Proc. Natl. Acad. Sci. U.S.A.">
        <title>A global phylogenomic analysis of the shiitake genus Lentinula.</title>
        <authorList>
            <person name="Sierra-Patev S."/>
            <person name="Min B."/>
            <person name="Naranjo-Ortiz M."/>
            <person name="Looney B."/>
            <person name="Konkel Z."/>
            <person name="Slot J.C."/>
            <person name="Sakamoto Y."/>
            <person name="Steenwyk J.L."/>
            <person name="Rokas A."/>
            <person name="Carro J."/>
            <person name="Camarero S."/>
            <person name="Ferreira P."/>
            <person name="Molpeceres G."/>
            <person name="Ruiz-Duenas F.J."/>
            <person name="Serrano A."/>
            <person name="Henrissat B."/>
            <person name="Drula E."/>
            <person name="Hughes K.W."/>
            <person name="Mata J.L."/>
            <person name="Ishikawa N.K."/>
            <person name="Vargas-Isla R."/>
            <person name="Ushijima S."/>
            <person name="Smith C.A."/>
            <person name="Donoghue J."/>
            <person name="Ahrendt S."/>
            <person name="Andreopoulos W."/>
            <person name="He G."/>
            <person name="LaButti K."/>
            <person name="Lipzen A."/>
            <person name="Ng V."/>
            <person name="Riley R."/>
            <person name="Sandor L."/>
            <person name="Barry K."/>
            <person name="Martinez A.T."/>
            <person name="Xiao Y."/>
            <person name="Gibbons J.G."/>
            <person name="Terashima K."/>
            <person name="Grigoriev I.V."/>
            <person name="Hibbett D."/>
        </authorList>
    </citation>
    <scope>NUCLEOTIDE SEQUENCE</scope>
    <source>
        <strain evidence="1">Sp2 HRB7682 ss15</strain>
    </source>
</reference>
<name>A0A9W9DRI9_9AGAR</name>
<dbReference type="EMBL" id="JANVFS010000013">
    <property type="protein sequence ID" value="KAJ4482960.1"/>
    <property type="molecule type" value="Genomic_DNA"/>
</dbReference>
<sequence length="435" mass="50914">MFLKRHGKERRFVSVRFQEKEGSPTLKEEVLVRTKWQSKVCLSGVPAHWVSGALQCTAQRGSELFPSISRGTHAFLDSTWQWERADAPKALFTAQAKHEFKVRMDIEMQKNHARFSLSAQVSLFLMLLYRSSGNIGLLQSSGQNYTQILRQFSSTPDEDAVAAMDVSEKTNHDDMPTVEDVSYQSIPRPGQRAYIRTRVIRTAIGYDKKKWYDLLRCIRDNLAAARVDWSVPWRAQNPEQIAPVFTAVEKHFPETCRFADRWAINQIAYQYGYHRNYHRRTERDFRPDSKAEDNVPAGSIPYSIPTYKVPMKDIRQALGYDKKRWNYLRTCVRETFAAEFDWSVPWRAQNPERLARAYCTLTLSLTYGYNYRQVEEHFPETRRFAERWALKAIAQVYWDACKRRGRKRFSILYDHSFHRATSEGNDQDSESTNRS</sequence>
<dbReference type="Proteomes" id="UP001150238">
    <property type="component" value="Unassembled WGS sequence"/>
</dbReference>
<dbReference type="AlphaFoldDB" id="A0A9W9DRI9"/>
<accession>A0A9W9DRI9</accession>
<gene>
    <name evidence="1" type="ORF">C8J55DRAFT_488493</name>
</gene>
<proteinExistence type="predicted"/>
<comment type="caution">
    <text evidence="1">The sequence shown here is derived from an EMBL/GenBank/DDBJ whole genome shotgun (WGS) entry which is preliminary data.</text>
</comment>
<organism evidence="1 2">
    <name type="scientific">Lentinula lateritia</name>
    <dbReference type="NCBI Taxonomy" id="40482"/>
    <lineage>
        <taxon>Eukaryota</taxon>
        <taxon>Fungi</taxon>
        <taxon>Dikarya</taxon>
        <taxon>Basidiomycota</taxon>
        <taxon>Agaricomycotina</taxon>
        <taxon>Agaricomycetes</taxon>
        <taxon>Agaricomycetidae</taxon>
        <taxon>Agaricales</taxon>
        <taxon>Marasmiineae</taxon>
        <taxon>Omphalotaceae</taxon>
        <taxon>Lentinula</taxon>
    </lineage>
</organism>